<reference evidence="2 3" key="1">
    <citation type="submission" date="2019-11" db="EMBL/GenBank/DDBJ databases">
        <title>Whole genome sequence of Oryza granulata.</title>
        <authorList>
            <person name="Li W."/>
        </authorList>
    </citation>
    <scope>NUCLEOTIDE SEQUENCE [LARGE SCALE GENOMIC DNA]</scope>
    <source>
        <strain evidence="3">cv. Menghai</strain>
        <tissue evidence="2">Leaf</tissue>
    </source>
</reference>
<keyword evidence="3" id="KW-1185">Reference proteome</keyword>
<evidence type="ECO:0000256" key="1">
    <source>
        <dbReference type="SAM" id="MobiDB-lite"/>
    </source>
</evidence>
<dbReference type="AlphaFoldDB" id="A0A6G1ERF3"/>
<sequence length="60" mass="6125">MAVVTGLARDASSEAGMALGYGVRQHSGNTPERKKARAGLPSSSSSHGDDGEGARRPELS</sequence>
<proteinExistence type="predicted"/>
<name>A0A6G1ERF3_9ORYZ</name>
<evidence type="ECO:0000313" key="2">
    <source>
        <dbReference type="EMBL" id="KAF0927210.1"/>
    </source>
</evidence>
<comment type="caution">
    <text evidence="2">The sequence shown here is derived from an EMBL/GenBank/DDBJ whole genome shotgun (WGS) entry which is preliminary data.</text>
</comment>
<organism evidence="2 3">
    <name type="scientific">Oryza meyeriana var. granulata</name>
    <dbReference type="NCBI Taxonomy" id="110450"/>
    <lineage>
        <taxon>Eukaryota</taxon>
        <taxon>Viridiplantae</taxon>
        <taxon>Streptophyta</taxon>
        <taxon>Embryophyta</taxon>
        <taxon>Tracheophyta</taxon>
        <taxon>Spermatophyta</taxon>
        <taxon>Magnoliopsida</taxon>
        <taxon>Liliopsida</taxon>
        <taxon>Poales</taxon>
        <taxon>Poaceae</taxon>
        <taxon>BOP clade</taxon>
        <taxon>Oryzoideae</taxon>
        <taxon>Oryzeae</taxon>
        <taxon>Oryzinae</taxon>
        <taxon>Oryza</taxon>
        <taxon>Oryza meyeriana</taxon>
    </lineage>
</organism>
<evidence type="ECO:0000313" key="3">
    <source>
        <dbReference type="Proteomes" id="UP000479710"/>
    </source>
</evidence>
<accession>A0A6G1ERF3</accession>
<protein>
    <submittedName>
        <fullName evidence="2">Uncharacterized protein</fullName>
    </submittedName>
</protein>
<dbReference type="EMBL" id="SPHZ02000003">
    <property type="protein sequence ID" value="KAF0927210.1"/>
    <property type="molecule type" value="Genomic_DNA"/>
</dbReference>
<dbReference type="Proteomes" id="UP000479710">
    <property type="component" value="Unassembled WGS sequence"/>
</dbReference>
<feature type="region of interest" description="Disordered" evidence="1">
    <location>
        <begin position="1"/>
        <end position="60"/>
    </location>
</feature>
<feature type="compositionally biased region" description="Basic and acidic residues" evidence="1">
    <location>
        <begin position="47"/>
        <end position="60"/>
    </location>
</feature>
<gene>
    <name evidence="2" type="ORF">E2562_031008</name>
</gene>